<dbReference type="Proteomes" id="UP000182486">
    <property type="component" value="Unassembled WGS sequence"/>
</dbReference>
<dbReference type="InterPro" id="IPR011075">
    <property type="entry name" value="TetR_C"/>
</dbReference>
<dbReference type="PROSITE" id="PS50977">
    <property type="entry name" value="HTH_TETR_2"/>
    <property type="match status" value="1"/>
</dbReference>
<dbReference type="PRINTS" id="PR00455">
    <property type="entry name" value="HTHTETR"/>
</dbReference>
<dbReference type="Pfam" id="PF16859">
    <property type="entry name" value="TetR_C_11"/>
    <property type="match status" value="1"/>
</dbReference>
<keyword evidence="1" id="KW-0805">Transcription regulation</keyword>
<dbReference type="InterPro" id="IPR001647">
    <property type="entry name" value="HTH_TetR"/>
</dbReference>
<proteinExistence type="predicted"/>
<evidence type="ECO:0000256" key="4">
    <source>
        <dbReference type="PROSITE-ProRule" id="PRU00335"/>
    </source>
</evidence>
<dbReference type="SUPFAM" id="SSF48498">
    <property type="entry name" value="Tetracyclin repressor-like, C-terminal domain"/>
    <property type="match status" value="1"/>
</dbReference>
<dbReference type="GO" id="GO:0003677">
    <property type="term" value="F:DNA binding"/>
    <property type="evidence" value="ECO:0007669"/>
    <property type="project" value="UniProtKB-UniRule"/>
</dbReference>
<dbReference type="EMBL" id="MEIA01000475">
    <property type="protein sequence ID" value="OJF10526.1"/>
    <property type="molecule type" value="Genomic_DNA"/>
</dbReference>
<dbReference type="PANTHER" id="PTHR47506:SF1">
    <property type="entry name" value="HTH-TYPE TRANSCRIPTIONAL REGULATOR YJDC"/>
    <property type="match status" value="1"/>
</dbReference>
<gene>
    <name evidence="6" type="ORF">BG844_31415</name>
</gene>
<dbReference type="PANTHER" id="PTHR47506">
    <property type="entry name" value="TRANSCRIPTIONAL REGULATORY PROTEIN"/>
    <property type="match status" value="1"/>
</dbReference>
<feature type="DNA-binding region" description="H-T-H motif" evidence="4">
    <location>
        <begin position="43"/>
        <end position="62"/>
    </location>
</feature>
<keyword evidence="2 4" id="KW-0238">DNA-binding</keyword>
<evidence type="ECO:0000256" key="2">
    <source>
        <dbReference type="ARBA" id="ARBA00023125"/>
    </source>
</evidence>
<keyword evidence="3" id="KW-0804">Transcription</keyword>
<dbReference type="InterPro" id="IPR009057">
    <property type="entry name" value="Homeodomain-like_sf"/>
</dbReference>
<reference evidence="6 7" key="1">
    <citation type="submission" date="2016-09" db="EMBL/GenBank/DDBJ databases">
        <title>Couchioplanes caeruleus draft genome sequence.</title>
        <authorList>
            <person name="Sheehan J."/>
            <person name="Caffrey P."/>
        </authorList>
    </citation>
    <scope>NUCLEOTIDE SEQUENCE [LARGE SCALE GENOMIC DNA]</scope>
    <source>
        <strain evidence="6 7">DSM 43634</strain>
    </source>
</reference>
<comment type="caution">
    <text evidence="6">The sequence shown here is derived from an EMBL/GenBank/DDBJ whole genome shotgun (WGS) entry which is preliminary data.</text>
</comment>
<sequence>MLSGVKETHTQRVPATAKGEATRAHLLRTAAAIFAERGYAATTQSDLIAASGLTKGAFYFYFRSKADLALAVLQEQKGRWLTEVGERVLAEPTASQQLRALVPTMLDLISREPAAWSVTRLTRELSADPALAADVSKVPAEWLAFIADVIQRGQADGDLRAGLKPELVAAVLVGAFDGLKDLTDVLEPGDRGGVAFTERVHTFLALVELALVTPA</sequence>
<accession>A0A1K0GEF2</accession>
<evidence type="ECO:0000313" key="6">
    <source>
        <dbReference type="EMBL" id="OJF10526.1"/>
    </source>
</evidence>
<evidence type="ECO:0000256" key="1">
    <source>
        <dbReference type="ARBA" id="ARBA00023015"/>
    </source>
</evidence>
<evidence type="ECO:0000313" key="7">
    <source>
        <dbReference type="Proteomes" id="UP000182486"/>
    </source>
</evidence>
<keyword evidence="7" id="KW-1185">Reference proteome</keyword>
<dbReference type="SUPFAM" id="SSF46689">
    <property type="entry name" value="Homeodomain-like"/>
    <property type="match status" value="1"/>
</dbReference>
<evidence type="ECO:0000259" key="5">
    <source>
        <dbReference type="PROSITE" id="PS50977"/>
    </source>
</evidence>
<dbReference type="Pfam" id="PF00440">
    <property type="entry name" value="TetR_N"/>
    <property type="match status" value="1"/>
</dbReference>
<evidence type="ECO:0000256" key="3">
    <source>
        <dbReference type="ARBA" id="ARBA00023163"/>
    </source>
</evidence>
<feature type="domain" description="HTH tetR-type" evidence="5">
    <location>
        <begin position="20"/>
        <end position="80"/>
    </location>
</feature>
<organism evidence="6 7">
    <name type="scientific">Couchioplanes caeruleus subsp. caeruleus</name>
    <dbReference type="NCBI Taxonomy" id="56427"/>
    <lineage>
        <taxon>Bacteria</taxon>
        <taxon>Bacillati</taxon>
        <taxon>Actinomycetota</taxon>
        <taxon>Actinomycetes</taxon>
        <taxon>Micromonosporales</taxon>
        <taxon>Micromonosporaceae</taxon>
        <taxon>Couchioplanes</taxon>
    </lineage>
</organism>
<dbReference type="AlphaFoldDB" id="A0A1K0GEF2"/>
<name>A0A1K0GEF2_9ACTN</name>
<protein>
    <recommendedName>
        <fullName evidence="5">HTH tetR-type domain-containing protein</fullName>
    </recommendedName>
</protein>
<dbReference type="InterPro" id="IPR036271">
    <property type="entry name" value="Tet_transcr_reg_TetR-rel_C_sf"/>
</dbReference>
<dbReference type="Gene3D" id="1.10.357.10">
    <property type="entry name" value="Tetracycline Repressor, domain 2"/>
    <property type="match status" value="1"/>
</dbReference>